<reference evidence="3 4" key="1">
    <citation type="submission" date="2020-04" db="EMBL/GenBank/DDBJ databases">
        <authorList>
            <consortium name="Desulfovibrio sp. FSS-1 genome sequencing consortium"/>
            <person name="Shimoshige H."/>
            <person name="Kobayashi H."/>
            <person name="Maekawa T."/>
        </authorList>
    </citation>
    <scope>NUCLEOTIDE SEQUENCE [LARGE SCALE GENOMIC DNA]</scope>
    <source>
        <strain evidence="3 4">SIID29052-01</strain>
    </source>
</reference>
<organism evidence="3 4">
    <name type="scientific">Fundidesulfovibrio magnetotacticus</name>
    <dbReference type="NCBI Taxonomy" id="2730080"/>
    <lineage>
        <taxon>Bacteria</taxon>
        <taxon>Pseudomonadati</taxon>
        <taxon>Thermodesulfobacteriota</taxon>
        <taxon>Desulfovibrionia</taxon>
        <taxon>Desulfovibrionales</taxon>
        <taxon>Desulfovibrionaceae</taxon>
        <taxon>Fundidesulfovibrio</taxon>
    </lineage>
</organism>
<comment type="caution">
    <text evidence="3">The sequence shown here is derived from an EMBL/GenBank/DDBJ whole genome shotgun (WGS) entry which is preliminary data.</text>
</comment>
<keyword evidence="1" id="KW-0597">Phosphoprotein</keyword>
<dbReference type="AlphaFoldDB" id="A0A6V8LT98"/>
<proteinExistence type="predicted"/>
<dbReference type="RefSeq" id="WP_173083210.1">
    <property type="nucleotide sequence ID" value="NZ_BLTE01000006.1"/>
</dbReference>
<dbReference type="InterPro" id="IPR001789">
    <property type="entry name" value="Sig_transdc_resp-reg_receiver"/>
</dbReference>
<name>A0A6V8LT98_9BACT</name>
<dbReference type="Proteomes" id="UP000494245">
    <property type="component" value="Unassembled WGS sequence"/>
</dbReference>
<dbReference type="EMBL" id="BLTE01000006">
    <property type="protein sequence ID" value="GFK93801.1"/>
    <property type="molecule type" value="Genomic_DNA"/>
</dbReference>
<dbReference type="SMART" id="SM00448">
    <property type="entry name" value="REC"/>
    <property type="match status" value="1"/>
</dbReference>
<evidence type="ECO:0000259" key="2">
    <source>
        <dbReference type="PROSITE" id="PS50110"/>
    </source>
</evidence>
<accession>A0A6V8LT98</accession>
<dbReference type="SUPFAM" id="SSF52172">
    <property type="entry name" value="CheY-like"/>
    <property type="match status" value="1"/>
</dbReference>
<dbReference type="Gene3D" id="3.40.50.2300">
    <property type="match status" value="1"/>
</dbReference>
<dbReference type="InterPro" id="IPR011006">
    <property type="entry name" value="CheY-like_superfamily"/>
</dbReference>
<evidence type="ECO:0000313" key="4">
    <source>
        <dbReference type="Proteomes" id="UP000494245"/>
    </source>
</evidence>
<evidence type="ECO:0000313" key="3">
    <source>
        <dbReference type="EMBL" id="GFK93801.1"/>
    </source>
</evidence>
<dbReference type="PROSITE" id="PS50110">
    <property type="entry name" value="RESPONSE_REGULATORY"/>
    <property type="match status" value="1"/>
</dbReference>
<reference evidence="3 4" key="2">
    <citation type="submission" date="2020-05" db="EMBL/GenBank/DDBJ databases">
        <title>Draft genome sequence of Desulfovibrio sp. strainFSS-1.</title>
        <authorList>
            <person name="Shimoshige H."/>
            <person name="Kobayashi H."/>
            <person name="Maekawa T."/>
        </authorList>
    </citation>
    <scope>NUCLEOTIDE SEQUENCE [LARGE SCALE GENOMIC DNA]</scope>
    <source>
        <strain evidence="3 4">SIID29052-01</strain>
    </source>
</reference>
<dbReference type="GO" id="GO:0000160">
    <property type="term" value="P:phosphorelay signal transduction system"/>
    <property type="evidence" value="ECO:0007669"/>
    <property type="project" value="InterPro"/>
</dbReference>
<evidence type="ECO:0000256" key="1">
    <source>
        <dbReference type="PROSITE-ProRule" id="PRU00169"/>
    </source>
</evidence>
<protein>
    <submittedName>
        <fullName evidence="3">Nitrogen assimilation regulatory protein</fullName>
    </submittedName>
</protein>
<dbReference type="Pfam" id="PF00072">
    <property type="entry name" value="Response_reg"/>
    <property type="match status" value="1"/>
</dbReference>
<feature type="domain" description="Response regulatory" evidence="2">
    <location>
        <begin position="10"/>
        <end position="121"/>
    </location>
</feature>
<sequence>MATAASNPPTVILADRNRHIRELLAREFAREGYAVKGCGLGREAALLAAAEGDILVVDGELPDMDAGRVVSEVRRVRPGLPVAVYAHEEDEARPCLGQPMVFYVPKRDDPAGLVKAVLEALRARPTGPAG</sequence>
<feature type="modified residue" description="4-aspartylphosphate" evidence="1">
    <location>
        <position position="58"/>
    </location>
</feature>
<gene>
    <name evidence="3" type="primary">ntrC</name>
    <name evidence="3" type="ORF">NNJEOMEG_01635</name>
</gene>
<keyword evidence="4" id="KW-1185">Reference proteome</keyword>